<organism evidence="16 18">
    <name type="scientific">Didymodactylos carnosus</name>
    <dbReference type="NCBI Taxonomy" id="1234261"/>
    <lineage>
        <taxon>Eukaryota</taxon>
        <taxon>Metazoa</taxon>
        <taxon>Spiralia</taxon>
        <taxon>Gnathifera</taxon>
        <taxon>Rotifera</taxon>
        <taxon>Eurotatoria</taxon>
        <taxon>Bdelloidea</taxon>
        <taxon>Philodinida</taxon>
        <taxon>Philodinidae</taxon>
        <taxon>Didymodactylos</taxon>
    </lineage>
</organism>
<keyword evidence="14" id="KW-0732">Signal</keyword>
<dbReference type="Pfam" id="PF15711">
    <property type="entry name" value="ILEI"/>
    <property type="match status" value="2"/>
</dbReference>
<dbReference type="PROSITE" id="PS52031">
    <property type="entry name" value="GG_LECTIN"/>
    <property type="match status" value="2"/>
</dbReference>
<name>A0A813RHP6_9BILA</name>
<evidence type="ECO:0000313" key="17">
    <source>
        <dbReference type="EMBL" id="CAF3565852.1"/>
    </source>
</evidence>
<keyword evidence="7" id="KW-0812">Transmembrane</keyword>
<dbReference type="InterPro" id="IPR039477">
    <property type="entry name" value="ILEI/PANDER_dom"/>
</dbReference>
<keyword evidence="18" id="KW-1185">Reference proteome</keyword>
<dbReference type="AlphaFoldDB" id="A0A813RHP6"/>
<comment type="subcellular location">
    <subcellularLocation>
        <location evidence="2">Golgi apparatus membrane</location>
        <topology evidence="2">Single-pass type II membrane protein</topology>
    </subcellularLocation>
</comment>
<comment type="pathway">
    <text evidence="3">Protein modification; protein glycosylation.</text>
</comment>
<dbReference type="PANTHER" id="PTHR46396:SF2">
    <property type="entry name" value="ILEI_PANDER DOMAIN-CONTAINING PROTEIN"/>
    <property type="match status" value="1"/>
</dbReference>
<evidence type="ECO:0000256" key="9">
    <source>
        <dbReference type="ARBA" id="ARBA00022968"/>
    </source>
</evidence>
<evidence type="ECO:0000256" key="6">
    <source>
        <dbReference type="ARBA" id="ARBA00022679"/>
    </source>
</evidence>
<dbReference type="Proteomes" id="UP000663829">
    <property type="component" value="Unassembled WGS sequence"/>
</dbReference>
<dbReference type="EMBL" id="CAJOBC010000285">
    <property type="protein sequence ID" value="CAF3565852.1"/>
    <property type="molecule type" value="Genomic_DNA"/>
</dbReference>
<evidence type="ECO:0000256" key="8">
    <source>
        <dbReference type="ARBA" id="ARBA00022723"/>
    </source>
</evidence>
<keyword evidence="13" id="KW-0464">Manganese</keyword>
<evidence type="ECO:0000256" key="5">
    <source>
        <dbReference type="ARBA" id="ARBA00022676"/>
    </source>
</evidence>
<comment type="caution">
    <text evidence="16">The sequence shown here is derived from an EMBL/GenBank/DDBJ whole genome shotgun (WGS) entry which is preliminary data.</text>
</comment>
<feature type="signal peptide" evidence="14">
    <location>
        <begin position="1"/>
        <end position="18"/>
    </location>
</feature>
<keyword evidence="12" id="KW-0472">Membrane</keyword>
<dbReference type="PANTHER" id="PTHR46396">
    <property type="entry name" value="PROTEIN O-LINKED-MANNOSE BETA-1,2-N-ACETYLGLUCOSAMINYLTRANSFERASE 1"/>
    <property type="match status" value="1"/>
</dbReference>
<feature type="domain" description="ILEI/PANDER" evidence="15">
    <location>
        <begin position="123"/>
        <end position="210"/>
    </location>
</feature>
<evidence type="ECO:0000256" key="4">
    <source>
        <dbReference type="ARBA" id="ARBA00006492"/>
    </source>
</evidence>
<dbReference type="Gene3D" id="3.90.550.10">
    <property type="entry name" value="Spore Coat Polysaccharide Biosynthesis Protein SpsA, Chain A"/>
    <property type="match status" value="1"/>
</dbReference>
<dbReference type="InterPro" id="IPR004139">
    <property type="entry name" value="Glyco_trans_13"/>
</dbReference>
<feature type="chain" id="PRO_5036222814" description="ILEI/PANDER domain-containing protein" evidence="14">
    <location>
        <begin position="19"/>
        <end position="823"/>
    </location>
</feature>
<evidence type="ECO:0000256" key="11">
    <source>
        <dbReference type="ARBA" id="ARBA00023034"/>
    </source>
</evidence>
<dbReference type="Pfam" id="PF03071">
    <property type="entry name" value="GNT-I"/>
    <property type="match status" value="1"/>
</dbReference>
<dbReference type="InterPro" id="IPR052463">
    <property type="entry name" value="O-linked_mannose_GnT"/>
</dbReference>
<evidence type="ECO:0000259" key="15">
    <source>
        <dbReference type="Pfam" id="PF15711"/>
    </source>
</evidence>
<comment type="similarity">
    <text evidence="4">Belongs to the glycosyltransferase 13 family.</text>
</comment>
<evidence type="ECO:0000256" key="2">
    <source>
        <dbReference type="ARBA" id="ARBA00004323"/>
    </source>
</evidence>
<accession>A0A813RHP6</accession>
<dbReference type="GO" id="GO:0047223">
    <property type="term" value="F:beta-1,3-galactosyl-O-glycosyl-glycoprotein beta-1,3-N-acetylglucosaminyltransferase activity"/>
    <property type="evidence" value="ECO:0007669"/>
    <property type="project" value="TreeGrafter"/>
</dbReference>
<keyword evidence="6" id="KW-0808">Transferase</keyword>
<comment type="cofactor">
    <cofactor evidence="1">
        <name>Mn(2+)</name>
        <dbReference type="ChEBI" id="CHEBI:29035"/>
    </cofactor>
</comment>
<evidence type="ECO:0000313" key="18">
    <source>
        <dbReference type="Proteomes" id="UP000663829"/>
    </source>
</evidence>
<dbReference type="InterPro" id="IPR029044">
    <property type="entry name" value="Nucleotide-diphossugar_trans"/>
</dbReference>
<sequence>MIILVSVSVIFINTYLLAKKRSPDDSGNSSEIPQDKTQIVVKNISYIQKEEDKQQQQQQQPKNLHKAKRLSVPDAGCEIEDKCTDDDVPYKVVSGDGMDKYPIICFNNKLLVHKNLKDTKIGRGVNLVAIDGQTFDVKATETFDTYLEETFFLRHLKMNLNDGDIIIMASFDEITYGLKEGTLSLLEKYGSQLIKIIKFRDAFVMIGQKGLARGKAIEMHQPKGQRDFAPAAHISGCAKFPLGPLTPLPFQPTDVKQDSIATGSSLRNCGLAEKCKDNEFAVHVYTGKDNNDEPKICIDGKYVMAKGINDAGRGLNIAVVSNGKEVIRTGHFDTWQDDSTNLEIFLENLEDNVILIAVTFDEASQNLRNFTRVLLRGYGSSKINTLNFRDSWAFIYHYKTSSGNAYAVAIDKRLCVPQTLRGIKIRPDPLPSRNDKRRDFCSRYDGYGDFCSDTNVDKNLQPVPLLNKTLEDNPIYSTPILIIAGISHNSLRMCLETVLMQPGISLENVMVAVDEKFSEPLALIDLFGFRGEKTLSSSTYMEHYEKALKKVWELYPTKDKMIIIEEDLILSPDFLYTLALLSEPFRQDETIGGITMWNPNSYEDVDGSSSLIYRVDELYGLGYLLRRSFYDEHMKAFSECCSKRVWYRWKFVGSSHSFLTPDISRVFRRPVDGNHDNMKYLEKLFNRKRKTNLNPFPVLTNVDTLRKETYDTTLLKSIASATLLKLPDKCDTLQKIDISIENSSQTFKYIYTQSNPTDYSTLVLITRCFGLFHHESTDPTGLYHGILRFNSNKNHYYLIGSKSTFYSSSSDSSLKIQPPPIVA</sequence>
<keyword evidence="9" id="KW-0735">Signal-anchor</keyword>
<evidence type="ECO:0000256" key="12">
    <source>
        <dbReference type="ARBA" id="ARBA00023136"/>
    </source>
</evidence>
<evidence type="ECO:0000313" key="16">
    <source>
        <dbReference type="EMBL" id="CAF0782398.1"/>
    </source>
</evidence>
<evidence type="ECO:0000256" key="7">
    <source>
        <dbReference type="ARBA" id="ARBA00022692"/>
    </source>
</evidence>
<evidence type="ECO:0000256" key="3">
    <source>
        <dbReference type="ARBA" id="ARBA00004922"/>
    </source>
</evidence>
<dbReference type="SUPFAM" id="SSF53448">
    <property type="entry name" value="Nucleotide-diphospho-sugar transferases"/>
    <property type="match status" value="1"/>
</dbReference>
<reference evidence="16" key="1">
    <citation type="submission" date="2021-02" db="EMBL/GenBank/DDBJ databases">
        <authorList>
            <person name="Nowell W R."/>
        </authorList>
    </citation>
    <scope>NUCLEOTIDE SEQUENCE</scope>
</reference>
<dbReference type="OrthoDB" id="440755at2759"/>
<keyword evidence="5" id="KW-0328">Glycosyltransferase</keyword>
<gene>
    <name evidence="16" type="ORF">GPM918_LOCUS2544</name>
    <name evidence="17" type="ORF">SRO942_LOCUS2544</name>
</gene>
<dbReference type="GO" id="GO:0016266">
    <property type="term" value="P:protein O-linked glycosylation via N-acetyl-galactosamine"/>
    <property type="evidence" value="ECO:0007669"/>
    <property type="project" value="TreeGrafter"/>
</dbReference>
<proteinExistence type="inferred from homology"/>
<evidence type="ECO:0000256" key="14">
    <source>
        <dbReference type="SAM" id="SignalP"/>
    </source>
</evidence>
<dbReference type="GO" id="GO:0000139">
    <property type="term" value="C:Golgi membrane"/>
    <property type="evidence" value="ECO:0007669"/>
    <property type="project" value="UniProtKB-SubCell"/>
</dbReference>
<dbReference type="Proteomes" id="UP000681722">
    <property type="component" value="Unassembled WGS sequence"/>
</dbReference>
<dbReference type="EMBL" id="CAJNOQ010000285">
    <property type="protein sequence ID" value="CAF0782398.1"/>
    <property type="molecule type" value="Genomic_DNA"/>
</dbReference>
<keyword evidence="8" id="KW-0479">Metal-binding</keyword>
<feature type="domain" description="ILEI/PANDER" evidence="15">
    <location>
        <begin position="313"/>
        <end position="395"/>
    </location>
</feature>
<protein>
    <recommendedName>
        <fullName evidence="15">ILEI/PANDER domain-containing protein</fullName>
    </recommendedName>
</protein>
<keyword evidence="10" id="KW-1133">Transmembrane helix</keyword>
<keyword evidence="11" id="KW-0333">Golgi apparatus</keyword>
<evidence type="ECO:0000256" key="1">
    <source>
        <dbReference type="ARBA" id="ARBA00001936"/>
    </source>
</evidence>
<dbReference type="UniPathway" id="UPA00378"/>
<dbReference type="GO" id="GO:0046872">
    <property type="term" value="F:metal ion binding"/>
    <property type="evidence" value="ECO:0007669"/>
    <property type="project" value="UniProtKB-KW"/>
</dbReference>
<evidence type="ECO:0000256" key="13">
    <source>
        <dbReference type="ARBA" id="ARBA00023211"/>
    </source>
</evidence>
<evidence type="ECO:0000256" key="10">
    <source>
        <dbReference type="ARBA" id="ARBA00022989"/>
    </source>
</evidence>